<protein>
    <recommendedName>
        <fullName evidence="11">G-protein coupled receptors family 1 profile domain-containing protein</fullName>
    </recommendedName>
</protein>
<dbReference type="OrthoDB" id="5981855at2759"/>
<evidence type="ECO:0000256" key="5">
    <source>
        <dbReference type="ARBA" id="ARBA00022989"/>
    </source>
</evidence>
<dbReference type="InterPro" id="IPR000276">
    <property type="entry name" value="GPCR_Rhodpsn"/>
</dbReference>
<dbReference type="EMBL" id="CAJVCH010090731">
    <property type="protein sequence ID" value="CAG7722598.1"/>
    <property type="molecule type" value="Genomic_DNA"/>
</dbReference>
<keyword evidence="9" id="KW-0807">Transducer</keyword>
<evidence type="ECO:0000256" key="9">
    <source>
        <dbReference type="ARBA" id="ARBA00023224"/>
    </source>
</evidence>
<comment type="similarity">
    <text evidence="2">Belongs to the G-protein coupled receptor 1 family.</text>
</comment>
<feature type="transmembrane region" description="Helical" evidence="10">
    <location>
        <begin position="134"/>
        <end position="155"/>
    </location>
</feature>
<evidence type="ECO:0000256" key="8">
    <source>
        <dbReference type="ARBA" id="ARBA00023170"/>
    </source>
</evidence>
<dbReference type="InterPro" id="IPR001681">
    <property type="entry name" value="Neurokn_rcpt"/>
</dbReference>
<dbReference type="AlphaFoldDB" id="A0A8J2NXN4"/>
<dbReference type="SUPFAM" id="SSF81321">
    <property type="entry name" value="Family A G protein-coupled receptor-like"/>
    <property type="match status" value="1"/>
</dbReference>
<keyword evidence="4 10" id="KW-0812">Transmembrane</keyword>
<keyword evidence="6" id="KW-0297">G-protein coupled receptor</keyword>
<dbReference type="Proteomes" id="UP000708208">
    <property type="component" value="Unassembled WGS sequence"/>
</dbReference>
<evidence type="ECO:0000313" key="13">
    <source>
        <dbReference type="Proteomes" id="UP000708208"/>
    </source>
</evidence>
<evidence type="ECO:0000256" key="3">
    <source>
        <dbReference type="ARBA" id="ARBA00022475"/>
    </source>
</evidence>
<evidence type="ECO:0000256" key="7">
    <source>
        <dbReference type="ARBA" id="ARBA00023136"/>
    </source>
</evidence>
<accession>A0A8J2NXN4</accession>
<gene>
    <name evidence="12" type="ORF">AFUS01_LOCUS11727</name>
</gene>
<evidence type="ECO:0000313" key="12">
    <source>
        <dbReference type="EMBL" id="CAG7722598.1"/>
    </source>
</evidence>
<evidence type="ECO:0000256" key="2">
    <source>
        <dbReference type="ARBA" id="ARBA00010663"/>
    </source>
</evidence>
<reference evidence="12" key="1">
    <citation type="submission" date="2021-06" db="EMBL/GenBank/DDBJ databases">
        <authorList>
            <person name="Hodson N. C."/>
            <person name="Mongue J. A."/>
            <person name="Jaron S. K."/>
        </authorList>
    </citation>
    <scope>NUCLEOTIDE SEQUENCE</scope>
</reference>
<dbReference type="PANTHER" id="PTHR46925:SF2">
    <property type="entry name" value="G-PROTEIN COUPLED RECEPTOR TKR-1-RELATED"/>
    <property type="match status" value="1"/>
</dbReference>
<comment type="subcellular location">
    <subcellularLocation>
        <location evidence="1">Cell membrane</location>
        <topology evidence="1">Multi-pass membrane protein</topology>
    </subcellularLocation>
</comment>
<keyword evidence="8" id="KW-0675">Receptor</keyword>
<evidence type="ECO:0000256" key="10">
    <source>
        <dbReference type="SAM" id="Phobius"/>
    </source>
</evidence>
<feature type="transmembrane region" description="Helical" evidence="10">
    <location>
        <begin position="97"/>
        <end position="114"/>
    </location>
</feature>
<dbReference type="PROSITE" id="PS50262">
    <property type="entry name" value="G_PROTEIN_RECEP_F1_2"/>
    <property type="match status" value="1"/>
</dbReference>
<evidence type="ECO:0000259" key="11">
    <source>
        <dbReference type="PROSITE" id="PS50262"/>
    </source>
</evidence>
<keyword evidence="7 10" id="KW-0472">Membrane</keyword>
<feature type="domain" description="G-protein coupled receptors family 1 profile" evidence="11">
    <location>
        <begin position="76"/>
        <end position="186"/>
    </location>
</feature>
<keyword evidence="13" id="KW-1185">Reference proteome</keyword>
<keyword evidence="3" id="KW-1003">Cell membrane</keyword>
<dbReference type="GO" id="GO:0005886">
    <property type="term" value="C:plasma membrane"/>
    <property type="evidence" value="ECO:0007669"/>
    <property type="project" value="UniProtKB-SubCell"/>
</dbReference>
<dbReference type="PANTHER" id="PTHR46925">
    <property type="entry name" value="G-PROTEIN COUPLED RECEPTOR TKR-1-RELATED"/>
    <property type="match status" value="1"/>
</dbReference>
<organism evidence="12 13">
    <name type="scientific">Allacma fusca</name>
    <dbReference type="NCBI Taxonomy" id="39272"/>
    <lineage>
        <taxon>Eukaryota</taxon>
        <taxon>Metazoa</taxon>
        <taxon>Ecdysozoa</taxon>
        <taxon>Arthropoda</taxon>
        <taxon>Hexapoda</taxon>
        <taxon>Collembola</taxon>
        <taxon>Symphypleona</taxon>
        <taxon>Sminthuridae</taxon>
        <taxon>Allacma</taxon>
    </lineage>
</organism>
<name>A0A8J2NXN4_9HEXA</name>
<dbReference type="GO" id="GO:0004995">
    <property type="term" value="F:tachykinin receptor activity"/>
    <property type="evidence" value="ECO:0007669"/>
    <property type="project" value="InterPro"/>
</dbReference>
<comment type="caution">
    <text evidence="12">The sequence shown here is derived from an EMBL/GenBank/DDBJ whole genome shotgun (WGS) entry which is preliminary data.</text>
</comment>
<dbReference type="Pfam" id="PF00001">
    <property type="entry name" value="7tm_1"/>
    <property type="match status" value="1"/>
</dbReference>
<keyword evidence="5 10" id="KW-1133">Transmembrane helix</keyword>
<proteinExistence type="inferred from homology"/>
<evidence type="ECO:0000256" key="1">
    <source>
        <dbReference type="ARBA" id="ARBA00004651"/>
    </source>
</evidence>
<feature type="transmembrane region" description="Helical" evidence="10">
    <location>
        <begin position="60"/>
        <end position="85"/>
    </location>
</feature>
<dbReference type="InterPro" id="IPR017452">
    <property type="entry name" value="GPCR_Rhodpsn_7TM"/>
</dbReference>
<sequence>MSSQELLGSSSPMESEEARLFNKTLSIMMNMTDYNVTLNETDYENEGGFSQSPLPWLSQLFWSVLFGAIVVVATVGNLIVIWIVLAHKRMRTVTNYLLVNLSIADAMVSTLNVIPNYIYMVTNHWPFGWLYCKIVQFVAVLSICASVFSLMAIAFDSVIRFGAKGIAINDPPYQSQVTAVSLLSPI</sequence>
<evidence type="ECO:0000256" key="6">
    <source>
        <dbReference type="ARBA" id="ARBA00023040"/>
    </source>
</evidence>
<evidence type="ECO:0000256" key="4">
    <source>
        <dbReference type="ARBA" id="ARBA00022692"/>
    </source>
</evidence>